<reference evidence="2" key="1">
    <citation type="journal article" date="2017" name="Proc. Natl. Acad. Sci. U.S.A.">
        <title>Simulation of Deepwater Horizon oil plume reveals substrate specialization within a complex community of hydrocarbon-degraders.</title>
        <authorList>
            <person name="Hu P."/>
            <person name="Dubinsky E.A."/>
            <person name="Probst A.J."/>
            <person name="Wang J."/>
            <person name="Sieber C.M.K."/>
            <person name="Tom L.M."/>
            <person name="Gardinali P."/>
            <person name="Banfield J.F."/>
            <person name="Atlas R.M."/>
            <person name="Andersen G.L."/>
        </authorList>
    </citation>
    <scope>NUCLEOTIDE SEQUENCE [LARGE SCALE GENOMIC DNA]</scope>
</reference>
<sequence>MKLTQKIHNQAQKLLMGLSHTGFFRGGEFSELSGKYFCDCSSYINSLIKLIDPLLYTELLNERERLRACDYFDLAKNKNSSIAYHQSIDKVVVGEILVWKKTNIPKSGDSGHMAIVLSVPEEIAEGRYKLLVSDCSKILHDMDSRVDGGVGSGVLTLLVDAKKCITGYIWSSERAKNKVTDVLCISFSDSKLK</sequence>
<evidence type="ECO:0008006" key="3">
    <source>
        <dbReference type="Google" id="ProtNLM"/>
    </source>
</evidence>
<evidence type="ECO:0000313" key="2">
    <source>
        <dbReference type="Proteomes" id="UP000196531"/>
    </source>
</evidence>
<proteinExistence type="predicted"/>
<accession>A0A1Y5F717</accession>
<dbReference type="Proteomes" id="UP000196531">
    <property type="component" value="Unassembled WGS sequence"/>
</dbReference>
<protein>
    <recommendedName>
        <fullName evidence="3">Peptidase C51 domain-containing protein</fullName>
    </recommendedName>
</protein>
<comment type="caution">
    <text evidence="1">The sequence shown here is derived from an EMBL/GenBank/DDBJ whole genome shotgun (WGS) entry which is preliminary data.</text>
</comment>
<organism evidence="1 2">
    <name type="scientific">Halobacteriovorax marinus</name>
    <dbReference type="NCBI Taxonomy" id="97084"/>
    <lineage>
        <taxon>Bacteria</taxon>
        <taxon>Pseudomonadati</taxon>
        <taxon>Bdellovibrionota</taxon>
        <taxon>Bacteriovoracia</taxon>
        <taxon>Bacteriovoracales</taxon>
        <taxon>Halobacteriovoraceae</taxon>
        <taxon>Halobacteriovorax</taxon>
    </lineage>
</organism>
<gene>
    <name evidence="1" type="ORF">A9Q84_10110</name>
</gene>
<dbReference type="AlphaFoldDB" id="A0A1Y5F717"/>
<evidence type="ECO:0000313" key="1">
    <source>
        <dbReference type="EMBL" id="OUR96687.1"/>
    </source>
</evidence>
<dbReference type="EMBL" id="MAAO01000006">
    <property type="protein sequence ID" value="OUR96687.1"/>
    <property type="molecule type" value="Genomic_DNA"/>
</dbReference>
<name>A0A1Y5F717_9BACT</name>